<reference evidence="6" key="1">
    <citation type="submission" date="2014-01" db="EMBL/GenBank/DDBJ databases">
        <title>The Genome Sequence of Anopheles melas CM1001059_A (V2).</title>
        <authorList>
            <consortium name="The Broad Institute Genomics Platform"/>
            <person name="Neafsey D.E."/>
            <person name="Besansky N."/>
            <person name="Howell P."/>
            <person name="Walton C."/>
            <person name="Young S.K."/>
            <person name="Zeng Q."/>
            <person name="Gargeya S."/>
            <person name="Fitzgerald M."/>
            <person name="Haas B."/>
            <person name="Abouelleil A."/>
            <person name="Allen A.W."/>
            <person name="Alvarado L."/>
            <person name="Arachchi H.M."/>
            <person name="Berlin A.M."/>
            <person name="Chapman S.B."/>
            <person name="Gainer-Dewar J."/>
            <person name="Goldberg J."/>
            <person name="Griggs A."/>
            <person name="Gujja S."/>
            <person name="Hansen M."/>
            <person name="Howarth C."/>
            <person name="Imamovic A."/>
            <person name="Ireland A."/>
            <person name="Larimer J."/>
            <person name="McCowan C."/>
            <person name="Murphy C."/>
            <person name="Pearson M."/>
            <person name="Poon T.W."/>
            <person name="Priest M."/>
            <person name="Roberts A."/>
            <person name="Saif S."/>
            <person name="Shea T."/>
            <person name="Sisk P."/>
            <person name="Sykes S."/>
            <person name="Wortman J."/>
            <person name="Nusbaum C."/>
            <person name="Birren B."/>
        </authorList>
    </citation>
    <scope>NUCLEOTIDE SEQUENCE [LARGE SCALE GENOMIC DNA]</scope>
    <source>
        <strain evidence="6">CM1001059</strain>
    </source>
</reference>
<dbReference type="Pfam" id="PF08613">
    <property type="entry name" value="Cyclin"/>
    <property type="match status" value="1"/>
</dbReference>
<dbReference type="AlphaFoldDB" id="A0A182UJJ4"/>
<feature type="region of interest" description="Disordered" evidence="3">
    <location>
        <begin position="380"/>
        <end position="400"/>
    </location>
</feature>
<dbReference type="InterPro" id="IPR036915">
    <property type="entry name" value="Cyclin-like_sf"/>
</dbReference>
<evidence type="ECO:0000313" key="5">
    <source>
        <dbReference type="EnsemblMetazoa" id="AMEC021547-PA"/>
    </source>
</evidence>
<feature type="compositionally biased region" description="Low complexity" evidence="3">
    <location>
        <begin position="246"/>
        <end position="258"/>
    </location>
</feature>
<evidence type="ECO:0000256" key="3">
    <source>
        <dbReference type="SAM" id="MobiDB-lite"/>
    </source>
</evidence>
<dbReference type="EnsemblMetazoa" id="AMEC021547-RA">
    <property type="protein sequence ID" value="AMEC021547-PA"/>
    <property type="gene ID" value="AMEC021547"/>
</dbReference>
<sequence>MIECEQPNITDTVVIDHEEFLDRIKKTLYYGSSKVRCTKISRPLADYAADVFSETHRGHSLSRLNFATVGNLSVTPCSLILAMIYLDRLNATDPTFVRRVTPSELFIVSMMVSTKFYCGYDEDIYLSAWAEYGNMTPDQMKALELEFLDAMNWNAYVSKHDFFEKLKAVEKVLAKRQGLTRGWLTYTELINFLPSFAMAKQLIHYSTVLALSYTASVMTIAGAFLLASNLHLPGNLLYRGSSTSLEGSSSSSSPLSSPQPTGVDSRLDHATVDDTNTLEDCISNGTLAASQIKTALKDCEVAFAAGHEQQQQQLHQHHHHHHHHHQQQQLHNPSWHSTTNERHEATVFSLPYRYRNIRFIFDPAGGNNFVQQIDFLRSEQEGNESDRAPSDGGSNNDRSLELRHAGSLNCSYDCFIPLMGGSGRWCAEGSAEQQHDNYDGIYKHYKKTYDMFSSLLKFL</sequence>
<keyword evidence="6" id="KW-1185">Reference proteome</keyword>
<comment type="similarity">
    <text evidence="1">Belongs to the CNPPD1 family.</text>
</comment>
<evidence type="ECO:0000256" key="2">
    <source>
        <dbReference type="ARBA" id="ARBA00040808"/>
    </source>
</evidence>
<accession>A0A182UJJ4</accession>
<name>A0A182UJJ4_9DIPT</name>
<dbReference type="PANTHER" id="PTHR15615:SF108">
    <property type="entry name" value="PROTEIN CNPPD1"/>
    <property type="match status" value="1"/>
</dbReference>
<keyword evidence="4" id="KW-1133">Transmembrane helix</keyword>
<dbReference type="InterPro" id="IPR013922">
    <property type="entry name" value="Cyclin_PHO80-like"/>
</dbReference>
<dbReference type="Proteomes" id="UP000075902">
    <property type="component" value="Unassembled WGS sequence"/>
</dbReference>
<feature type="compositionally biased region" description="Basic residues" evidence="3">
    <location>
        <begin position="315"/>
        <end position="326"/>
    </location>
</feature>
<dbReference type="GO" id="GO:0016538">
    <property type="term" value="F:cyclin-dependent protein serine/threonine kinase regulator activity"/>
    <property type="evidence" value="ECO:0007669"/>
    <property type="project" value="TreeGrafter"/>
</dbReference>
<feature type="transmembrane region" description="Helical" evidence="4">
    <location>
        <begin position="202"/>
        <end position="227"/>
    </location>
</feature>
<protein>
    <recommendedName>
        <fullName evidence="2">Protein CNPPD1</fullName>
    </recommendedName>
</protein>
<dbReference type="GO" id="GO:0019901">
    <property type="term" value="F:protein kinase binding"/>
    <property type="evidence" value="ECO:0007669"/>
    <property type="project" value="InterPro"/>
</dbReference>
<dbReference type="GO" id="GO:0005634">
    <property type="term" value="C:nucleus"/>
    <property type="evidence" value="ECO:0007669"/>
    <property type="project" value="TreeGrafter"/>
</dbReference>
<feature type="region of interest" description="Disordered" evidence="3">
    <location>
        <begin position="246"/>
        <end position="268"/>
    </location>
</feature>
<proteinExistence type="inferred from homology"/>
<keyword evidence="4" id="KW-0472">Membrane</keyword>
<feature type="region of interest" description="Disordered" evidence="3">
    <location>
        <begin position="307"/>
        <end position="342"/>
    </location>
</feature>
<dbReference type="Gene3D" id="1.10.472.10">
    <property type="entry name" value="Cyclin-like"/>
    <property type="match status" value="1"/>
</dbReference>
<keyword evidence="4" id="KW-0812">Transmembrane</keyword>
<dbReference type="STRING" id="34690.A0A182UJJ4"/>
<dbReference type="SUPFAM" id="SSF47954">
    <property type="entry name" value="Cyclin-like"/>
    <property type="match status" value="1"/>
</dbReference>
<dbReference type="VEuPathDB" id="VectorBase:AMEC021547"/>
<organism evidence="5 6">
    <name type="scientific">Anopheles melas</name>
    <dbReference type="NCBI Taxonomy" id="34690"/>
    <lineage>
        <taxon>Eukaryota</taxon>
        <taxon>Metazoa</taxon>
        <taxon>Ecdysozoa</taxon>
        <taxon>Arthropoda</taxon>
        <taxon>Hexapoda</taxon>
        <taxon>Insecta</taxon>
        <taxon>Pterygota</taxon>
        <taxon>Neoptera</taxon>
        <taxon>Endopterygota</taxon>
        <taxon>Diptera</taxon>
        <taxon>Nematocera</taxon>
        <taxon>Culicoidea</taxon>
        <taxon>Culicidae</taxon>
        <taxon>Anophelinae</taxon>
        <taxon>Anopheles</taxon>
    </lineage>
</organism>
<reference evidence="5" key="2">
    <citation type="submission" date="2020-05" db="UniProtKB">
        <authorList>
            <consortium name="EnsemblMetazoa"/>
        </authorList>
    </citation>
    <scope>IDENTIFICATION</scope>
    <source>
        <strain evidence="5">CM1001059</strain>
    </source>
</reference>
<evidence type="ECO:0000313" key="6">
    <source>
        <dbReference type="Proteomes" id="UP000075902"/>
    </source>
</evidence>
<evidence type="ECO:0000256" key="4">
    <source>
        <dbReference type="SAM" id="Phobius"/>
    </source>
</evidence>
<feature type="compositionally biased region" description="Basic and acidic residues" evidence="3">
    <location>
        <begin position="380"/>
        <end position="389"/>
    </location>
</feature>
<dbReference type="CDD" id="cd20557">
    <property type="entry name" value="CYCLIN_ScPCL1-like"/>
    <property type="match status" value="1"/>
</dbReference>
<dbReference type="GO" id="GO:0000307">
    <property type="term" value="C:cyclin-dependent protein kinase holoenzyme complex"/>
    <property type="evidence" value="ECO:0007669"/>
    <property type="project" value="TreeGrafter"/>
</dbReference>
<dbReference type="PANTHER" id="PTHR15615">
    <property type="match status" value="1"/>
</dbReference>
<evidence type="ECO:0000256" key="1">
    <source>
        <dbReference type="ARBA" id="ARBA00038508"/>
    </source>
</evidence>